<keyword evidence="1" id="KW-0732">Signal</keyword>
<evidence type="ECO:0000313" key="6">
    <source>
        <dbReference type="Proteomes" id="UP000788426"/>
    </source>
</evidence>
<keyword evidence="6" id="KW-1185">Reference proteome</keyword>
<dbReference type="InterPro" id="IPR052720">
    <property type="entry name" value="Glycosyl_hydrolase_97"/>
</dbReference>
<feature type="domain" description="Glycosyl-hydrolase 97 C-terminal oligomerisation" evidence="4">
    <location>
        <begin position="569"/>
        <end position="670"/>
    </location>
</feature>
<name>A0ABS6YDH6_9BACT</name>
<dbReference type="EMBL" id="JAHXCT010000003">
    <property type="protein sequence ID" value="MBW4769312.1"/>
    <property type="molecule type" value="Genomic_DNA"/>
</dbReference>
<sequence length="673" mass="76350">MMNKNKITLLLCICAMSLSYLSAFATSKVTSPNGRLSLLTGVDASGKPYFELLRDNKSVIKKSYLGVSLKDGQLFEDFKVTKTSRNQLDETWQQPLGEELNIRNHYNELTLHLQQNKDKKRMMNIVFRLFNDGMGFRYVFPKQANLNQFTIIDEKTALTLPWDASAWTIPTEGTHYYEGLWTKAPISEKPTVSTPITMEVNDSLYLVFHEANLTDYATLNYHPQKDQNGQVILSSELTPWSNGDKVYAATPFVSPWRTVIVGSTIADITASRLMLNLNEPCKIKDTSWIEDGKYIGIWWAIHMGDYTWSQGEKHGATTANTKRYIDFAAKNGFKGVLVEGWNWGWDGNWGAEGDKFNFTKAYPDYDLDSLQHYALSKGVRLIAHNETGGSAKNYEQQLDSAFALYQRLGIRTVKTGYVNDKMDNLELQHSQYGVRHYRKVIETAAKYQIMIVNHEPAMPTGLNRTYPNLISGEGVRGQEYNAWSQDGGNPPYHLCIVPFTRQLAGAIDYTPGIFNFENKAVPQSHPQTTIAKQLASYVVIYSPWQMAADKIENYEAHPALSFIQRVPTNWQESRVLNAELGKYVTIARKERNGNNWYIGGLTDQDPRTLTLHFDFLDNDAQYEALIYSDGEGADYRTNPYPLAITQKRIRKGDSLQLKLAPSGGFAIELKKIN</sequence>
<feature type="signal peptide" evidence="1">
    <location>
        <begin position="1"/>
        <end position="25"/>
    </location>
</feature>
<dbReference type="Pfam" id="PF14508">
    <property type="entry name" value="GH97_N"/>
    <property type="match status" value="1"/>
</dbReference>
<dbReference type="RefSeq" id="WP_219481133.1">
    <property type="nucleotide sequence ID" value="NZ_JAHXCT010000003.1"/>
</dbReference>
<comment type="caution">
    <text evidence="5">The sequence shown here is derived from an EMBL/GenBank/DDBJ whole genome shotgun (WGS) entry which is preliminary data.</text>
</comment>
<evidence type="ECO:0000259" key="2">
    <source>
        <dbReference type="Pfam" id="PF10566"/>
    </source>
</evidence>
<keyword evidence="5" id="KW-0378">Hydrolase</keyword>
<dbReference type="Pfam" id="PF14509">
    <property type="entry name" value="GH97_C"/>
    <property type="match status" value="1"/>
</dbReference>
<dbReference type="Proteomes" id="UP000788426">
    <property type="component" value="Unassembled WGS sequence"/>
</dbReference>
<evidence type="ECO:0000259" key="4">
    <source>
        <dbReference type="Pfam" id="PF14509"/>
    </source>
</evidence>
<evidence type="ECO:0000313" key="5">
    <source>
        <dbReference type="EMBL" id="MBW4769312.1"/>
    </source>
</evidence>
<dbReference type="GO" id="GO:0016787">
    <property type="term" value="F:hydrolase activity"/>
    <property type="evidence" value="ECO:0007669"/>
    <property type="project" value="UniProtKB-KW"/>
</dbReference>
<dbReference type="Pfam" id="PF10566">
    <property type="entry name" value="Glyco_hydro_97"/>
    <property type="match status" value="1"/>
</dbReference>
<reference evidence="5 6" key="1">
    <citation type="submission" date="2021-07" db="EMBL/GenBank/DDBJ databases">
        <title>Genomic diversity and antimicrobial resistance of Prevotella spp. isolated from chronic lung disease airways.</title>
        <authorList>
            <person name="Webb K.A."/>
            <person name="Olagoke O.S."/>
            <person name="Baird T."/>
            <person name="Neill J."/>
            <person name="Pham A."/>
            <person name="Wells T.J."/>
            <person name="Ramsay K.A."/>
            <person name="Bell S.C."/>
            <person name="Sarovich D.S."/>
            <person name="Price E.P."/>
        </authorList>
    </citation>
    <scope>NUCLEOTIDE SEQUENCE [LARGE SCALE GENOMIC DNA]</scope>
    <source>
        <strain evidence="5 6">SCHI0011.S.12</strain>
    </source>
</reference>
<feature type="chain" id="PRO_5046818611" evidence="1">
    <location>
        <begin position="26"/>
        <end position="673"/>
    </location>
</feature>
<evidence type="ECO:0000259" key="3">
    <source>
        <dbReference type="Pfam" id="PF14508"/>
    </source>
</evidence>
<feature type="domain" description="Glycosyl-hydrolase 97 catalytic" evidence="2">
    <location>
        <begin position="298"/>
        <end position="475"/>
    </location>
</feature>
<dbReference type="PANTHER" id="PTHR35803:SF1">
    <property type="entry name" value="GLUCAN 1,4-ALPHA-GLUCOSIDASE SUSB"/>
    <property type="match status" value="1"/>
</dbReference>
<organism evidence="5 6">
    <name type="scientific">Hoylesella nanceiensis</name>
    <dbReference type="NCBI Taxonomy" id="425941"/>
    <lineage>
        <taxon>Bacteria</taxon>
        <taxon>Pseudomonadati</taxon>
        <taxon>Bacteroidota</taxon>
        <taxon>Bacteroidia</taxon>
        <taxon>Bacteroidales</taxon>
        <taxon>Prevotellaceae</taxon>
        <taxon>Hoylesella</taxon>
    </lineage>
</organism>
<dbReference type="InterPro" id="IPR029486">
    <property type="entry name" value="GH97_N"/>
</dbReference>
<dbReference type="InterPro" id="IPR019563">
    <property type="entry name" value="GH97_catalytic"/>
</dbReference>
<evidence type="ECO:0000256" key="1">
    <source>
        <dbReference type="SAM" id="SignalP"/>
    </source>
</evidence>
<gene>
    <name evidence="5" type="ORF">KZO38_05990</name>
</gene>
<feature type="domain" description="Glycosyl-hydrolase 97 N-terminal" evidence="3">
    <location>
        <begin position="29"/>
        <end position="280"/>
    </location>
</feature>
<protein>
    <submittedName>
        <fullName evidence="5">Glycoside hydrolase family 97 protein</fullName>
    </submittedName>
</protein>
<proteinExistence type="predicted"/>
<accession>A0ABS6YDH6</accession>
<dbReference type="PANTHER" id="PTHR35803">
    <property type="entry name" value="GLUCAN 1,4-ALPHA-GLUCOSIDASE SUSB-RELATED"/>
    <property type="match status" value="1"/>
</dbReference>
<dbReference type="InterPro" id="IPR029483">
    <property type="entry name" value="GH97_C"/>
</dbReference>